<dbReference type="Proteomes" id="UP000070544">
    <property type="component" value="Unassembled WGS sequence"/>
</dbReference>
<keyword evidence="5" id="KW-1185">Reference proteome</keyword>
<proteinExistence type="inferred from homology"/>
<accession>A0A139A631</accession>
<feature type="domain" description="NmrA-like" evidence="3">
    <location>
        <begin position="2"/>
        <end position="219"/>
    </location>
</feature>
<organism evidence="4 5">
    <name type="scientific">Gonapodya prolifera (strain JEL478)</name>
    <name type="common">Monoblepharis prolifera</name>
    <dbReference type="NCBI Taxonomy" id="1344416"/>
    <lineage>
        <taxon>Eukaryota</taxon>
        <taxon>Fungi</taxon>
        <taxon>Fungi incertae sedis</taxon>
        <taxon>Chytridiomycota</taxon>
        <taxon>Chytridiomycota incertae sedis</taxon>
        <taxon>Monoblepharidomycetes</taxon>
        <taxon>Monoblepharidales</taxon>
        <taxon>Gonapodyaceae</taxon>
        <taxon>Gonapodya</taxon>
    </lineage>
</organism>
<protein>
    <submittedName>
        <fullName evidence="4">NAD(P)-binding protein</fullName>
    </submittedName>
</protein>
<dbReference type="InterPro" id="IPR051164">
    <property type="entry name" value="NmrA-like_oxidored"/>
</dbReference>
<keyword evidence="2" id="KW-0521">NADP</keyword>
<dbReference type="OrthoDB" id="9997102at2759"/>
<dbReference type="Gene3D" id="3.40.50.720">
    <property type="entry name" value="NAD(P)-binding Rossmann-like Domain"/>
    <property type="match status" value="1"/>
</dbReference>
<evidence type="ECO:0000256" key="2">
    <source>
        <dbReference type="ARBA" id="ARBA00022857"/>
    </source>
</evidence>
<gene>
    <name evidence="4" type="ORF">M427DRAFT_59726</name>
</gene>
<reference evidence="4 5" key="1">
    <citation type="journal article" date="2015" name="Genome Biol. Evol.">
        <title>Phylogenomic analyses indicate that early fungi evolved digesting cell walls of algal ancestors of land plants.</title>
        <authorList>
            <person name="Chang Y."/>
            <person name="Wang S."/>
            <person name="Sekimoto S."/>
            <person name="Aerts A.L."/>
            <person name="Choi C."/>
            <person name="Clum A."/>
            <person name="LaButti K.M."/>
            <person name="Lindquist E.A."/>
            <person name="Yee Ngan C."/>
            <person name="Ohm R.A."/>
            <person name="Salamov A.A."/>
            <person name="Grigoriev I.V."/>
            <person name="Spatafora J.W."/>
            <person name="Berbee M.L."/>
        </authorList>
    </citation>
    <scope>NUCLEOTIDE SEQUENCE [LARGE SCALE GENOMIC DNA]</scope>
    <source>
        <strain evidence="4 5">JEL478</strain>
    </source>
</reference>
<evidence type="ECO:0000259" key="3">
    <source>
        <dbReference type="Pfam" id="PF05368"/>
    </source>
</evidence>
<dbReference type="InterPro" id="IPR036291">
    <property type="entry name" value="NAD(P)-bd_dom_sf"/>
</dbReference>
<name>A0A139A631_GONPJ</name>
<dbReference type="Gene3D" id="3.90.25.10">
    <property type="entry name" value="UDP-galactose 4-epimerase, domain 1"/>
    <property type="match status" value="1"/>
</dbReference>
<dbReference type="AlphaFoldDB" id="A0A139A631"/>
<dbReference type="PANTHER" id="PTHR42748">
    <property type="entry name" value="NITROGEN METABOLITE REPRESSION PROTEIN NMRA FAMILY MEMBER"/>
    <property type="match status" value="1"/>
</dbReference>
<evidence type="ECO:0000256" key="1">
    <source>
        <dbReference type="ARBA" id="ARBA00006328"/>
    </source>
</evidence>
<evidence type="ECO:0000313" key="5">
    <source>
        <dbReference type="Proteomes" id="UP000070544"/>
    </source>
</evidence>
<dbReference type="EMBL" id="KQ965790">
    <property type="protein sequence ID" value="KXS12211.1"/>
    <property type="molecule type" value="Genomic_DNA"/>
</dbReference>
<dbReference type="SUPFAM" id="SSF51735">
    <property type="entry name" value="NAD(P)-binding Rossmann-fold domains"/>
    <property type="match status" value="1"/>
</dbReference>
<dbReference type="Pfam" id="PF05368">
    <property type="entry name" value="NmrA"/>
    <property type="match status" value="1"/>
</dbReference>
<dbReference type="PANTHER" id="PTHR42748:SF7">
    <property type="entry name" value="NMRA LIKE REDOX SENSOR 1-RELATED"/>
    <property type="match status" value="1"/>
</dbReference>
<evidence type="ECO:0000313" key="4">
    <source>
        <dbReference type="EMBL" id="KXS12211.1"/>
    </source>
</evidence>
<comment type="similarity">
    <text evidence="1">Belongs to the NmrA-type oxidoreductase family.</text>
</comment>
<dbReference type="InterPro" id="IPR008030">
    <property type="entry name" value="NmrA-like"/>
</dbReference>
<sequence length="250" mass="28051">MADESTYSDALKAVWGAYLVTIFGKSTEEEFREGKTAVDAAHKAGVKYIVFSSAGGLDKKEAQQIPIWAAKHQISEYIRTKTWTEGYSILSPVGFFENLEMFGRITEGKISSLFKPDMKGPSVSVRDIGDVAALAFAKPESFRGRDTMIVGDVISGDEMASTLSNLTKRPWKYTQVLPPFLQRLLIPRVYPMVQFLESSPMDLTVEIAHLKALKPDMQDFRAWCISKGLVAEKEGKVAYKYAEKKWWGLF</sequence>